<comment type="caution">
    <text evidence="1">The sequence shown here is derived from an EMBL/GenBank/DDBJ whole genome shotgun (WGS) entry which is preliminary data.</text>
</comment>
<organism evidence="1 2">
    <name type="scientific">Boothiomyces macroporosus</name>
    <dbReference type="NCBI Taxonomy" id="261099"/>
    <lineage>
        <taxon>Eukaryota</taxon>
        <taxon>Fungi</taxon>
        <taxon>Fungi incertae sedis</taxon>
        <taxon>Chytridiomycota</taxon>
        <taxon>Chytridiomycota incertae sedis</taxon>
        <taxon>Chytridiomycetes</taxon>
        <taxon>Rhizophydiales</taxon>
        <taxon>Terramycetaceae</taxon>
        <taxon>Boothiomyces</taxon>
    </lineage>
</organism>
<name>A0AAD5Y6X0_9FUNG</name>
<proteinExistence type="predicted"/>
<protein>
    <submittedName>
        <fullName evidence="1">Uncharacterized protein</fullName>
    </submittedName>
</protein>
<dbReference type="AlphaFoldDB" id="A0AAD5Y6X0"/>
<dbReference type="Proteomes" id="UP001210925">
    <property type="component" value="Unassembled WGS sequence"/>
</dbReference>
<keyword evidence="2" id="KW-1185">Reference proteome</keyword>
<accession>A0AAD5Y6X0</accession>
<evidence type="ECO:0000313" key="2">
    <source>
        <dbReference type="Proteomes" id="UP001210925"/>
    </source>
</evidence>
<reference evidence="1" key="1">
    <citation type="submission" date="2020-05" db="EMBL/GenBank/DDBJ databases">
        <title>Phylogenomic resolution of chytrid fungi.</title>
        <authorList>
            <person name="Stajich J.E."/>
            <person name="Amses K."/>
            <person name="Simmons R."/>
            <person name="Seto K."/>
            <person name="Myers J."/>
            <person name="Bonds A."/>
            <person name="Quandt C.A."/>
            <person name="Barry K."/>
            <person name="Liu P."/>
            <person name="Grigoriev I."/>
            <person name="Longcore J.E."/>
            <person name="James T.Y."/>
        </authorList>
    </citation>
    <scope>NUCLEOTIDE SEQUENCE</scope>
    <source>
        <strain evidence="1">PLAUS21</strain>
    </source>
</reference>
<sequence>MSSQEYKQKFQLLCTEFYELCQDNPTEIASLHHFFTLFDSCKSAESRVYLDFEREDLHLPLPATSQYQEIIEYYLSVGFDSKGEMIFPQDFITYVKIKNDTRKRVHDIGQHRRLQELNTALEADPISTGFSAMDILDKFLIEYNSVGSHSFITGLQLFLYNQSKSSKVIEWEIEDLALVETGIPQFNIKVIELLKKLDCKHTRLEGKTRWVCGLDYMPLIDYELRVYAANPKTSVRPCGILITTNQDRTSEKSDWGSFFWTCSYSLKSFIIHLF</sequence>
<gene>
    <name evidence="1" type="ORF">HK103_006171</name>
</gene>
<evidence type="ECO:0000313" key="1">
    <source>
        <dbReference type="EMBL" id="KAJ3255646.1"/>
    </source>
</evidence>
<dbReference type="EMBL" id="JADGKB010000063">
    <property type="protein sequence ID" value="KAJ3255646.1"/>
    <property type="molecule type" value="Genomic_DNA"/>
</dbReference>